<feature type="region of interest" description="Disordered" evidence="5">
    <location>
        <begin position="169"/>
        <end position="192"/>
    </location>
</feature>
<feature type="domain" description="HTH myb-type" evidence="7">
    <location>
        <begin position="59"/>
        <end position="113"/>
    </location>
</feature>
<sequence length="391" mass="44654">MIPQCARAPRKWTPAENNLLQEKVEECKSSGRPIYWPEIAAAFQDRSKDDCRKRWAKMDDKWKKGAWDSSEDNVLCQSVKEYGCRWTDISKAIGSRSPDQCAKRWRNSLNPNNSRREWTEEDDKTLAEAVQSHGNDWKLIQERYLSERSRLDLSNRYVSLCRQQKKKQHSQLSTSLTKVQTQDGESPREPEPMCGLVSTSPEDGVQQHDSLIENTLATSIDYETINSWILQGTQADKMEFPDPQLFAGVHGQPESQSSQERDDLFTNMNPYNESDSTRPLLTSTNSSTSRYPFTNTTNNAESWMNLSPTTSKAFPPMIDRQQPPNGVDGQGILRDITETTTPSSSNEIPLINTPLEKGTTVLTLENLDAETRRECLDWLCRRKIVTKIEII</sequence>
<dbReference type="SMART" id="SM00717">
    <property type="entry name" value="SANT"/>
    <property type="match status" value="3"/>
</dbReference>
<dbReference type="Pfam" id="PF00249">
    <property type="entry name" value="Myb_DNA-binding"/>
    <property type="match status" value="1"/>
</dbReference>
<evidence type="ECO:0000259" key="7">
    <source>
        <dbReference type="PROSITE" id="PS51294"/>
    </source>
</evidence>
<feature type="domain" description="Myb-like" evidence="6">
    <location>
        <begin position="59"/>
        <end position="109"/>
    </location>
</feature>
<dbReference type="Proteomes" id="UP001590950">
    <property type="component" value="Unassembled WGS sequence"/>
</dbReference>
<evidence type="ECO:0000256" key="1">
    <source>
        <dbReference type="ARBA" id="ARBA00023015"/>
    </source>
</evidence>
<dbReference type="InterPro" id="IPR017930">
    <property type="entry name" value="Myb_dom"/>
</dbReference>
<feature type="compositionally biased region" description="Polar residues" evidence="5">
    <location>
        <begin position="170"/>
        <end position="184"/>
    </location>
</feature>
<evidence type="ECO:0000313" key="9">
    <source>
        <dbReference type="Proteomes" id="UP001590950"/>
    </source>
</evidence>
<evidence type="ECO:0000256" key="3">
    <source>
        <dbReference type="ARBA" id="ARBA00023163"/>
    </source>
</evidence>
<reference evidence="8 9" key="1">
    <citation type="submission" date="2024-09" db="EMBL/GenBank/DDBJ databases">
        <title>Rethinking Asexuality: The Enigmatic Case of Functional Sexual Genes in Lepraria (Stereocaulaceae).</title>
        <authorList>
            <person name="Doellman M."/>
            <person name="Sun Y."/>
            <person name="Barcenas-Pena A."/>
            <person name="Lumbsch H.T."/>
            <person name="Grewe F."/>
        </authorList>
    </citation>
    <scope>NUCLEOTIDE SEQUENCE [LARGE SCALE GENOMIC DNA]</scope>
    <source>
        <strain evidence="8 9">Mercado 3170</strain>
    </source>
</reference>
<keyword evidence="4" id="KW-0539">Nucleus</keyword>
<evidence type="ECO:0000256" key="4">
    <source>
        <dbReference type="ARBA" id="ARBA00023242"/>
    </source>
</evidence>
<dbReference type="Pfam" id="PF13921">
    <property type="entry name" value="Myb_DNA-bind_6"/>
    <property type="match status" value="1"/>
</dbReference>
<feature type="domain" description="Myb-like" evidence="6">
    <location>
        <begin position="110"/>
        <end position="161"/>
    </location>
</feature>
<dbReference type="PANTHER" id="PTHR46621:SF1">
    <property type="entry name" value="SNRNA-ACTIVATING PROTEIN COMPLEX SUBUNIT 4"/>
    <property type="match status" value="1"/>
</dbReference>
<dbReference type="CDD" id="cd00167">
    <property type="entry name" value="SANT"/>
    <property type="match status" value="2"/>
</dbReference>
<organism evidence="8 9">
    <name type="scientific">Stereocaulon virgatum</name>
    <dbReference type="NCBI Taxonomy" id="373712"/>
    <lineage>
        <taxon>Eukaryota</taxon>
        <taxon>Fungi</taxon>
        <taxon>Dikarya</taxon>
        <taxon>Ascomycota</taxon>
        <taxon>Pezizomycotina</taxon>
        <taxon>Lecanoromycetes</taxon>
        <taxon>OSLEUM clade</taxon>
        <taxon>Lecanoromycetidae</taxon>
        <taxon>Lecanorales</taxon>
        <taxon>Lecanorineae</taxon>
        <taxon>Stereocaulaceae</taxon>
        <taxon>Stereocaulon</taxon>
    </lineage>
</organism>
<dbReference type="InterPro" id="IPR001005">
    <property type="entry name" value="SANT/Myb"/>
</dbReference>
<gene>
    <name evidence="8" type="ORF">N7G274_008710</name>
</gene>
<evidence type="ECO:0000256" key="5">
    <source>
        <dbReference type="SAM" id="MobiDB-lite"/>
    </source>
</evidence>
<dbReference type="SUPFAM" id="SSF46689">
    <property type="entry name" value="Homeodomain-like"/>
    <property type="match status" value="2"/>
</dbReference>
<dbReference type="InterPro" id="IPR009057">
    <property type="entry name" value="Homeodomain-like_sf"/>
</dbReference>
<dbReference type="PROSITE" id="PS51294">
    <property type="entry name" value="HTH_MYB"/>
    <property type="match status" value="2"/>
</dbReference>
<feature type="domain" description="Myb-like" evidence="6">
    <location>
        <begin position="11"/>
        <end position="58"/>
    </location>
</feature>
<feature type="domain" description="HTH myb-type" evidence="7">
    <location>
        <begin position="115"/>
        <end position="165"/>
    </location>
</feature>
<evidence type="ECO:0000313" key="8">
    <source>
        <dbReference type="EMBL" id="KAL2038662.1"/>
    </source>
</evidence>
<keyword evidence="9" id="KW-1185">Reference proteome</keyword>
<keyword evidence="1" id="KW-0805">Transcription regulation</keyword>
<accession>A0ABR3ZY98</accession>
<keyword evidence="2" id="KW-0238">DNA-binding</keyword>
<comment type="caution">
    <text evidence="8">The sequence shown here is derived from an EMBL/GenBank/DDBJ whole genome shotgun (WGS) entry which is preliminary data.</text>
</comment>
<dbReference type="InterPro" id="IPR051575">
    <property type="entry name" value="Myb-like_DNA-bd"/>
</dbReference>
<feature type="region of interest" description="Disordered" evidence="5">
    <location>
        <begin position="270"/>
        <end position="305"/>
    </location>
</feature>
<dbReference type="PROSITE" id="PS50090">
    <property type="entry name" value="MYB_LIKE"/>
    <property type="match status" value="3"/>
</dbReference>
<evidence type="ECO:0000256" key="2">
    <source>
        <dbReference type="ARBA" id="ARBA00023125"/>
    </source>
</evidence>
<protein>
    <submittedName>
        <fullName evidence="8">Uncharacterized protein</fullName>
    </submittedName>
</protein>
<evidence type="ECO:0000259" key="6">
    <source>
        <dbReference type="PROSITE" id="PS50090"/>
    </source>
</evidence>
<dbReference type="EMBL" id="JBEFKJ010000031">
    <property type="protein sequence ID" value="KAL2038662.1"/>
    <property type="molecule type" value="Genomic_DNA"/>
</dbReference>
<dbReference type="PANTHER" id="PTHR46621">
    <property type="entry name" value="SNRNA-ACTIVATING PROTEIN COMPLEX SUBUNIT 4"/>
    <property type="match status" value="1"/>
</dbReference>
<name>A0ABR3ZY98_9LECA</name>
<keyword evidence="3" id="KW-0804">Transcription</keyword>
<dbReference type="Gene3D" id="1.10.10.60">
    <property type="entry name" value="Homeodomain-like"/>
    <property type="match status" value="3"/>
</dbReference>
<proteinExistence type="predicted"/>